<sequence length="642" mass="72092">MKAKGSVREREKMEKGRRSSTVHVLAIPYPAQGHLNPMLQFCRRLVSKGLKATLAITTFISNTTQPKSDPAVQLDTISDGYDQGGFKQAGDTQAYVAGLEAAGSKTLAELIKRHEISGHPVDCVIYDAFLPWALDVAKRHGIAGAAFFTQPCAVNYIYHHAHHGLLALPVTSFPVSIPELPSLELEDMPSYIYVHGSYPAYFEMVLSQFSNVEKADYVVVNTFYKLEEKFGYAFQWIGYTPQWFSYDFHWFGYNGGFKQAGDAQAYLARFEVVGSKTLAELIKRHKIAGHPVDCVIYDSFLPWALDVAKQHGIVGVPFFTQPCAVNYIYYHAHHELLTLPVPSLPVSIPGLPLLELEDMPSFIYEHGSYPAYFEMVLSQFSNVEKANYVVVNTFYKLEEKVVDVMSKVSPMLTIGPTIPSFYLDKRVQNDKDYGLNLFKLDPSVCLEWLSNRPKRSVVYVSFGSLSNLSPEQTEELAWGLKGSNFYFLWVVRDSEEAKLPEHFVEETSDKGLVVGWSPQLEVLASEAIGCFFSHSGWNSTIEALSLGVPMVVMPQWTDQTTNAKFVQDVWKVGIRVKMDEKGIVGRKEVESCIKEVMEGERGEEMKKNATKWRDLAKEAVCEGGTSDKDIDEFVSKLTKSLC</sequence>
<name>A0ACC0PR07_RHOML</name>
<proteinExistence type="predicted"/>
<gene>
    <name evidence="1" type="ORF">RHMOL_Rhmol02G0096000</name>
</gene>
<dbReference type="EMBL" id="CM046389">
    <property type="protein sequence ID" value="KAI8567117.1"/>
    <property type="molecule type" value="Genomic_DNA"/>
</dbReference>
<accession>A0ACC0PR07</accession>
<evidence type="ECO:0000313" key="2">
    <source>
        <dbReference type="Proteomes" id="UP001062846"/>
    </source>
</evidence>
<protein>
    <submittedName>
        <fullName evidence="1">Uncharacterized protein</fullName>
    </submittedName>
</protein>
<evidence type="ECO:0000313" key="1">
    <source>
        <dbReference type="EMBL" id="KAI8567117.1"/>
    </source>
</evidence>
<organism evidence="1 2">
    <name type="scientific">Rhododendron molle</name>
    <name type="common">Chinese azalea</name>
    <name type="synonym">Azalea mollis</name>
    <dbReference type="NCBI Taxonomy" id="49168"/>
    <lineage>
        <taxon>Eukaryota</taxon>
        <taxon>Viridiplantae</taxon>
        <taxon>Streptophyta</taxon>
        <taxon>Embryophyta</taxon>
        <taxon>Tracheophyta</taxon>
        <taxon>Spermatophyta</taxon>
        <taxon>Magnoliopsida</taxon>
        <taxon>eudicotyledons</taxon>
        <taxon>Gunneridae</taxon>
        <taxon>Pentapetalae</taxon>
        <taxon>asterids</taxon>
        <taxon>Ericales</taxon>
        <taxon>Ericaceae</taxon>
        <taxon>Ericoideae</taxon>
        <taxon>Rhodoreae</taxon>
        <taxon>Rhododendron</taxon>
    </lineage>
</organism>
<dbReference type="Proteomes" id="UP001062846">
    <property type="component" value="Chromosome 2"/>
</dbReference>
<comment type="caution">
    <text evidence="1">The sequence shown here is derived from an EMBL/GenBank/DDBJ whole genome shotgun (WGS) entry which is preliminary data.</text>
</comment>
<reference evidence="1" key="1">
    <citation type="submission" date="2022-02" db="EMBL/GenBank/DDBJ databases">
        <title>Plant Genome Project.</title>
        <authorList>
            <person name="Zhang R.-G."/>
        </authorList>
    </citation>
    <scope>NUCLEOTIDE SEQUENCE</scope>
    <source>
        <strain evidence="1">AT1</strain>
    </source>
</reference>
<keyword evidence="2" id="KW-1185">Reference proteome</keyword>